<accession>A0A820HH55</accession>
<name>A0A820HH55_9BILA</name>
<organism evidence="2 3">
    <name type="scientific">Adineta steineri</name>
    <dbReference type="NCBI Taxonomy" id="433720"/>
    <lineage>
        <taxon>Eukaryota</taxon>
        <taxon>Metazoa</taxon>
        <taxon>Spiralia</taxon>
        <taxon>Gnathifera</taxon>
        <taxon>Rotifera</taxon>
        <taxon>Eurotatoria</taxon>
        <taxon>Bdelloidea</taxon>
        <taxon>Adinetida</taxon>
        <taxon>Adinetidae</taxon>
        <taxon>Adineta</taxon>
    </lineage>
</organism>
<protein>
    <submittedName>
        <fullName evidence="2">Uncharacterized protein</fullName>
    </submittedName>
</protein>
<evidence type="ECO:0000256" key="1">
    <source>
        <dbReference type="SAM" id="MobiDB-lite"/>
    </source>
</evidence>
<feature type="non-terminal residue" evidence="2">
    <location>
        <position position="1"/>
    </location>
</feature>
<reference evidence="2" key="1">
    <citation type="submission" date="2021-02" db="EMBL/GenBank/DDBJ databases">
        <authorList>
            <person name="Nowell W R."/>
        </authorList>
    </citation>
    <scope>NUCLEOTIDE SEQUENCE</scope>
</reference>
<dbReference type="EMBL" id="CAJOAY010015993">
    <property type="protein sequence ID" value="CAF4295828.1"/>
    <property type="molecule type" value="Genomic_DNA"/>
</dbReference>
<gene>
    <name evidence="2" type="ORF">OKA104_LOCUS45948</name>
</gene>
<evidence type="ECO:0000313" key="2">
    <source>
        <dbReference type="EMBL" id="CAF4295828.1"/>
    </source>
</evidence>
<sequence length="148" mass="17252">MNQRCSRLETKAFIDLISTFQMNRAHHYSFLTDSVKDLLISNNEAIHLMNQYSENEDDIIQDGHIASNESSNTSSPSLTRYTSTESKPEIDDDNKLFNDRPLRFFRTLSEDYILACERTENDLKNLFDIADQQPFRFNAFTFGFISFV</sequence>
<dbReference type="AlphaFoldDB" id="A0A820HH55"/>
<evidence type="ECO:0000313" key="3">
    <source>
        <dbReference type="Proteomes" id="UP000663881"/>
    </source>
</evidence>
<proteinExistence type="predicted"/>
<dbReference type="Proteomes" id="UP000663881">
    <property type="component" value="Unassembled WGS sequence"/>
</dbReference>
<feature type="region of interest" description="Disordered" evidence="1">
    <location>
        <begin position="66"/>
        <end position="94"/>
    </location>
</feature>
<comment type="caution">
    <text evidence="2">The sequence shown here is derived from an EMBL/GenBank/DDBJ whole genome shotgun (WGS) entry which is preliminary data.</text>
</comment>
<feature type="compositionally biased region" description="Low complexity" evidence="1">
    <location>
        <begin position="67"/>
        <end position="77"/>
    </location>
</feature>